<dbReference type="GO" id="GO:0003723">
    <property type="term" value="F:RNA binding"/>
    <property type="evidence" value="ECO:0007669"/>
    <property type="project" value="TreeGrafter"/>
</dbReference>
<keyword evidence="2 6" id="KW-0689">Ribosomal protein</keyword>
<organism evidence="8 9">
    <name type="scientific">Amphibalanus amphitrite</name>
    <name type="common">Striped barnacle</name>
    <name type="synonym">Balanus amphitrite</name>
    <dbReference type="NCBI Taxonomy" id="1232801"/>
    <lineage>
        <taxon>Eukaryota</taxon>
        <taxon>Metazoa</taxon>
        <taxon>Ecdysozoa</taxon>
        <taxon>Arthropoda</taxon>
        <taxon>Crustacea</taxon>
        <taxon>Multicrustacea</taxon>
        <taxon>Cirripedia</taxon>
        <taxon>Thoracica</taxon>
        <taxon>Thoracicalcarea</taxon>
        <taxon>Balanomorpha</taxon>
        <taxon>Balanoidea</taxon>
        <taxon>Balanidae</taxon>
        <taxon>Amphibalaninae</taxon>
        <taxon>Amphibalanus</taxon>
    </lineage>
</organism>
<dbReference type="GO" id="GO:0022625">
    <property type="term" value="C:cytosolic large ribosomal subunit"/>
    <property type="evidence" value="ECO:0007669"/>
    <property type="project" value="TreeGrafter"/>
</dbReference>
<evidence type="ECO:0000313" key="9">
    <source>
        <dbReference type="Proteomes" id="UP000440578"/>
    </source>
</evidence>
<dbReference type="GO" id="GO:0003735">
    <property type="term" value="F:structural constituent of ribosome"/>
    <property type="evidence" value="ECO:0007669"/>
    <property type="project" value="InterPro"/>
</dbReference>
<name>A0A6A4VUM4_AMPAM</name>
<dbReference type="InterPro" id="IPR001380">
    <property type="entry name" value="Ribosomal_eL13"/>
</dbReference>
<dbReference type="Gene3D" id="1.20.5.110">
    <property type="match status" value="1"/>
</dbReference>
<dbReference type="AlphaFoldDB" id="A0A6A4VUM4"/>
<keyword evidence="9" id="KW-1185">Reference proteome</keyword>
<dbReference type="PANTHER" id="PTHR11722:SF0">
    <property type="entry name" value="LARGE RIBOSOMAL SUBUNIT PROTEIN EL13"/>
    <property type="match status" value="1"/>
</dbReference>
<protein>
    <recommendedName>
        <fullName evidence="6">60S ribosomal protein L13</fullName>
    </recommendedName>
</protein>
<comment type="caution">
    <text evidence="8">The sequence shown here is derived from an EMBL/GenBank/DDBJ whole genome shotgun (WGS) entry which is preliminary data.</text>
</comment>
<gene>
    <name evidence="8" type="primary">RpL13_0</name>
    <name evidence="8" type="ORF">FJT64_007233</name>
</gene>
<evidence type="ECO:0000256" key="3">
    <source>
        <dbReference type="ARBA" id="ARBA00023274"/>
    </source>
</evidence>
<dbReference type="PANTHER" id="PTHR11722">
    <property type="entry name" value="60S RIBOSOMAL PROTEIN L13"/>
    <property type="match status" value="1"/>
</dbReference>
<sequence length="223" mass="25564">MAPKRNNVVPNGHFHKKWQEHVKCWFNQPARKIRRHEKRVEKARKMAPRPANKLKPVVRCPTFRYNTKQRTGRGFTLEELKAAGIPKRLAPTIGITVDHRRRNKSVEAMQGNVRRLKEYKSKLILFPKTANKPKKGDSSEEELKLASQLKGKLMPVPSRRSGKLRVTSRAITEDDQKFQAFNTLRRSRATARMWGLRAKRAKEAAEDQEIAGKAAAKKAAKGK</sequence>
<dbReference type="HAMAP" id="MF_00499">
    <property type="entry name" value="Ribosomal_eL13"/>
    <property type="match status" value="1"/>
</dbReference>
<evidence type="ECO:0000256" key="6">
    <source>
        <dbReference type="RuleBase" id="RU000572"/>
    </source>
</evidence>
<dbReference type="Proteomes" id="UP000440578">
    <property type="component" value="Unassembled WGS sequence"/>
</dbReference>
<evidence type="ECO:0000313" key="8">
    <source>
        <dbReference type="EMBL" id="KAF0295100.1"/>
    </source>
</evidence>
<feature type="region of interest" description="Disordered" evidence="7">
    <location>
        <begin position="201"/>
        <end position="223"/>
    </location>
</feature>
<dbReference type="FunFam" id="1.20.5.110:FF:000003">
    <property type="entry name" value="60S ribosomal protein L13"/>
    <property type="match status" value="1"/>
</dbReference>
<dbReference type="Pfam" id="PF01294">
    <property type="entry name" value="Ribosomal_L13e"/>
    <property type="match status" value="1"/>
</dbReference>
<keyword evidence="3 6" id="KW-0687">Ribonucleoprotein</keyword>
<proteinExistence type="inferred from homology"/>
<dbReference type="EMBL" id="VIIS01001636">
    <property type="protein sequence ID" value="KAF0295100.1"/>
    <property type="molecule type" value="Genomic_DNA"/>
</dbReference>
<accession>A0A6A4VUM4</accession>
<evidence type="ECO:0000256" key="4">
    <source>
        <dbReference type="ARBA" id="ARBA00058367"/>
    </source>
</evidence>
<dbReference type="PROSITE" id="PS01104">
    <property type="entry name" value="RIBOSOMAL_L13E"/>
    <property type="match status" value="1"/>
</dbReference>
<dbReference type="InterPro" id="IPR018256">
    <property type="entry name" value="Ribosomal_eL13_CS"/>
</dbReference>
<reference evidence="8 9" key="1">
    <citation type="submission" date="2019-07" db="EMBL/GenBank/DDBJ databases">
        <title>Draft genome assembly of a fouling barnacle, Amphibalanus amphitrite (Darwin, 1854): The first reference genome for Thecostraca.</title>
        <authorList>
            <person name="Kim W."/>
        </authorList>
    </citation>
    <scope>NUCLEOTIDE SEQUENCE [LARGE SCALE GENOMIC DNA]</scope>
    <source>
        <strain evidence="8">SNU_AA5</strain>
        <tissue evidence="8">Soma without cirri and trophi</tissue>
    </source>
</reference>
<dbReference type="OrthoDB" id="10264538at2759"/>
<comment type="subunit">
    <text evidence="5">Component of the 60S large ribosomal subunit (LSU).</text>
</comment>
<evidence type="ECO:0000256" key="5">
    <source>
        <dbReference type="ARBA" id="ARBA00065437"/>
    </source>
</evidence>
<evidence type="ECO:0000256" key="1">
    <source>
        <dbReference type="ARBA" id="ARBA00005640"/>
    </source>
</evidence>
<comment type="similarity">
    <text evidence="1 6">Belongs to the eukaryotic ribosomal protein eL13 family.</text>
</comment>
<evidence type="ECO:0000256" key="7">
    <source>
        <dbReference type="SAM" id="MobiDB-lite"/>
    </source>
</evidence>
<evidence type="ECO:0000256" key="2">
    <source>
        <dbReference type="ARBA" id="ARBA00022980"/>
    </source>
</evidence>
<comment type="function">
    <text evidence="4">Component of the ribosome, a large ribonucleoprotein complex responsible for the synthesis of proteins in the cell. The small ribosomal subunit (SSU) binds messenger RNAs (mRNAs) and translates the encoded message by selecting cognate aminoacyl-transfer RNA (tRNA) molecules. The large subunit (LSU) contains the ribosomal catalytic site termed the peptidyl transferase center (PTC), which catalyzes the formation of peptide bonds, thereby polymerizing the amino acids delivered by tRNAs into a polypeptide chain. The nascent polypeptides leave the ribosome through a tunnel in the LSU and interact with protein factors that function in enzymatic processing, targeting, and the membrane insertion of nascent chains at the exit of the ribosomal tunnel. As part of the LSU, it is probably required for its formation and the maturation of rRNAs.</text>
</comment>
<dbReference type="GO" id="GO:0006412">
    <property type="term" value="P:translation"/>
    <property type="evidence" value="ECO:0007669"/>
    <property type="project" value="InterPro"/>
</dbReference>